<comment type="caution">
    <text evidence="1">The sequence shown here is derived from an EMBL/GenBank/DDBJ whole genome shotgun (WGS) entry which is preliminary data.</text>
</comment>
<dbReference type="AlphaFoldDB" id="X0XSL8"/>
<reference evidence="1" key="1">
    <citation type="journal article" date="2014" name="Front. Microbiol.">
        <title>High frequency of phylogenetically diverse reductive dehalogenase-homologous genes in deep subseafloor sedimentary metagenomes.</title>
        <authorList>
            <person name="Kawai M."/>
            <person name="Futagami T."/>
            <person name="Toyoda A."/>
            <person name="Takaki Y."/>
            <person name="Nishi S."/>
            <person name="Hori S."/>
            <person name="Arai W."/>
            <person name="Tsubouchi T."/>
            <person name="Morono Y."/>
            <person name="Uchiyama I."/>
            <person name="Ito T."/>
            <person name="Fujiyama A."/>
            <person name="Inagaki F."/>
            <person name="Takami H."/>
        </authorList>
    </citation>
    <scope>NUCLEOTIDE SEQUENCE</scope>
    <source>
        <strain evidence="1">Expedition CK06-06</strain>
    </source>
</reference>
<feature type="non-terminal residue" evidence="1">
    <location>
        <position position="39"/>
    </location>
</feature>
<feature type="non-terminal residue" evidence="1">
    <location>
        <position position="1"/>
    </location>
</feature>
<gene>
    <name evidence="1" type="ORF">S01H1_86182</name>
</gene>
<proteinExistence type="predicted"/>
<accession>X0XSL8</accession>
<evidence type="ECO:0000313" key="1">
    <source>
        <dbReference type="EMBL" id="GAG46245.1"/>
    </source>
</evidence>
<protein>
    <submittedName>
        <fullName evidence="1">Uncharacterized protein</fullName>
    </submittedName>
</protein>
<sequence length="39" mass="4317">IILASDAHPHEIQAVQHHLVSRWVSGLVVHLSPPDAETR</sequence>
<name>X0XSL8_9ZZZZ</name>
<dbReference type="EMBL" id="BARS01059559">
    <property type="protein sequence ID" value="GAG46245.1"/>
    <property type="molecule type" value="Genomic_DNA"/>
</dbReference>
<organism evidence="1">
    <name type="scientific">marine sediment metagenome</name>
    <dbReference type="NCBI Taxonomy" id="412755"/>
    <lineage>
        <taxon>unclassified sequences</taxon>
        <taxon>metagenomes</taxon>
        <taxon>ecological metagenomes</taxon>
    </lineage>
</organism>